<protein>
    <submittedName>
        <fullName evidence="1">Uncharacterized protein</fullName>
    </submittedName>
</protein>
<accession>A0ACB7YF96</accession>
<dbReference type="EMBL" id="CM037158">
    <property type="protein sequence ID" value="KAH7852216.1"/>
    <property type="molecule type" value="Genomic_DNA"/>
</dbReference>
<organism evidence="1 2">
    <name type="scientific">Vaccinium darrowii</name>
    <dbReference type="NCBI Taxonomy" id="229202"/>
    <lineage>
        <taxon>Eukaryota</taxon>
        <taxon>Viridiplantae</taxon>
        <taxon>Streptophyta</taxon>
        <taxon>Embryophyta</taxon>
        <taxon>Tracheophyta</taxon>
        <taxon>Spermatophyta</taxon>
        <taxon>Magnoliopsida</taxon>
        <taxon>eudicotyledons</taxon>
        <taxon>Gunneridae</taxon>
        <taxon>Pentapetalae</taxon>
        <taxon>asterids</taxon>
        <taxon>Ericales</taxon>
        <taxon>Ericaceae</taxon>
        <taxon>Vaccinioideae</taxon>
        <taxon>Vaccinieae</taxon>
        <taxon>Vaccinium</taxon>
    </lineage>
</organism>
<evidence type="ECO:0000313" key="2">
    <source>
        <dbReference type="Proteomes" id="UP000828048"/>
    </source>
</evidence>
<reference evidence="1 2" key="1">
    <citation type="journal article" date="2021" name="Hortic Res">
        <title>High-quality reference genome and annotation aids understanding of berry development for evergreen blueberry (Vaccinium darrowii).</title>
        <authorList>
            <person name="Yu J."/>
            <person name="Hulse-Kemp A.M."/>
            <person name="Babiker E."/>
            <person name="Staton M."/>
        </authorList>
    </citation>
    <scope>NUCLEOTIDE SEQUENCE [LARGE SCALE GENOMIC DNA]</scope>
    <source>
        <strain evidence="2">cv. NJ 8807/NJ 8810</strain>
        <tissue evidence="1">Young leaf</tissue>
    </source>
</reference>
<keyword evidence="2" id="KW-1185">Reference proteome</keyword>
<comment type="caution">
    <text evidence="1">The sequence shown here is derived from an EMBL/GenBank/DDBJ whole genome shotgun (WGS) entry which is preliminary data.</text>
</comment>
<dbReference type="Proteomes" id="UP000828048">
    <property type="component" value="Chromosome 8"/>
</dbReference>
<name>A0ACB7YF96_9ERIC</name>
<gene>
    <name evidence="1" type="ORF">Vadar_021880</name>
</gene>
<evidence type="ECO:0000313" key="1">
    <source>
        <dbReference type="EMBL" id="KAH7852216.1"/>
    </source>
</evidence>
<sequence>MNPTAYHTTRKLTLLPSLSRRPTRRCRHQQDKRSKNGLLDQGARTIAVNGLPPLGCIPVGITRILATPGNSQALTRRGRRPQRKCLDYVNVISTDFNSMLQEELEDLQREHPGTRIAYINFEESLLDVIQKPKDYGFTQVNRGCCGTGFYEIGTLCNQTTPLCSDASKYVFWDAAHPTERTYRIIFEDNRAVIDDIIGS</sequence>
<proteinExistence type="predicted"/>